<dbReference type="SUPFAM" id="SSF53448">
    <property type="entry name" value="Nucleotide-diphospho-sugar transferases"/>
    <property type="match status" value="1"/>
</dbReference>
<accession>A0A7C5AL13</accession>
<comment type="caution">
    <text evidence="2">The sequence shown here is derived from an EMBL/GenBank/DDBJ whole genome shotgun (WGS) entry which is preliminary data.</text>
</comment>
<dbReference type="Pfam" id="PF00535">
    <property type="entry name" value="Glycos_transf_2"/>
    <property type="match status" value="1"/>
</dbReference>
<dbReference type="InterPro" id="IPR050834">
    <property type="entry name" value="Glycosyltransf_2"/>
</dbReference>
<organism evidence="2">
    <name type="scientific">Desulfobacca acetoxidans</name>
    <dbReference type="NCBI Taxonomy" id="60893"/>
    <lineage>
        <taxon>Bacteria</taxon>
        <taxon>Pseudomonadati</taxon>
        <taxon>Thermodesulfobacteriota</taxon>
        <taxon>Desulfobaccia</taxon>
        <taxon>Desulfobaccales</taxon>
        <taxon>Desulfobaccaceae</taxon>
        <taxon>Desulfobacca</taxon>
    </lineage>
</organism>
<dbReference type="InterPro" id="IPR029044">
    <property type="entry name" value="Nucleotide-diphossugar_trans"/>
</dbReference>
<feature type="domain" description="Glycosyltransferase 2-like" evidence="1">
    <location>
        <begin position="6"/>
        <end position="163"/>
    </location>
</feature>
<dbReference type="InterPro" id="IPR001173">
    <property type="entry name" value="Glyco_trans_2-like"/>
</dbReference>
<gene>
    <name evidence="2" type="ORF">ENW48_03430</name>
</gene>
<evidence type="ECO:0000259" key="1">
    <source>
        <dbReference type="Pfam" id="PF00535"/>
    </source>
</evidence>
<dbReference type="Gene3D" id="3.90.550.10">
    <property type="entry name" value="Spore Coat Polysaccharide Biosynthesis Protein SpsA, Chain A"/>
    <property type="match status" value="1"/>
</dbReference>
<dbReference type="PANTHER" id="PTHR43685:SF2">
    <property type="entry name" value="GLYCOSYLTRANSFERASE 2-LIKE DOMAIN-CONTAINING PROTEIN"/>
    <property type="match status" value="1"/>
</dbReference>
<name>A0A7C5AL13_9BACT</name>
<reference evidence="2" key="1">
    <citation type="journal article" date="2020" name="mSystems">
        <title>Genome- and Community-Level Interaction Insights into Carbon Utilization and Element Cycling Functions of Hydrothermarchaeota in Hydrothermal Sediment.</title>
        <authorList>
            <person name="Zhou Z."/>
            <person name="Liu Y."/>
            <person name="Xu W."/>
            <person name="Pan J."/>
            <person name="Luo Z.H."/>
            <person name="Li M."/>
        </authorList>
    </citation>
    <scope>NUCLEOTIDE SEQUENCE [LARGE SCALE GENOMIC DNA]</scope>
    <source>
        <strain evidence="2">SpSt-853</strain>
    </source>
</reference>
<dbReference type="AlphaFoldDB" id="A0A7C5AL13"/>
<keyword evidence="2" id="KW-0808">Transferase</keyword>
<proteinExistence type="predicted"/>
<sequence length="299" mass="33643">MGPRVSVIIPTYNRADWVLEAVLSVLHQTYREFELIVVDDGSEDGTLERLGGVFRQIIGLRCALRRGVSAARNLGAQLARGEWLAFLDSDDLWLPGKLARQMAYLEAHPELLICQTEELWIKNGVRVNPPKTHRKLAGDLFLPSLKRCMVSPSAVVLSRRLFEEMGGFDENLPAAEDYDLWLRICWRHPVGLVPEPLVIKRGGHDDQLSRQWGLDRWRIAALQKILAIPELPSSFREAARCTLEEKCRIYAQGCAKRGKLTEAQRYYDMLADPAKIGPIGQNRLITAPNISAVGEESHG</sequence>
<dbReference type="GO" id="GO:0016740">
    <property type="term" value="F:transferase activity"/>
    <property type="evidence" value="ECO:0007669"/>
    <property type="project" value="UniProtKB-KW"/>
</dbReference>
<dbReference type="PANTHER" id="PTHR43685">
    <property type="entry name" value="GLYCOSYLTRANSFERASE"/>
    <property type="match status" value="1"/>
</dbReference>
<evidence type="ECO:0000313" key="2">
    <source>
        <dbReference type="EMBL" id="HGZ11254.1"/>
    </source>
</evidence>
<dbReference type="EMBL" id="DTKJ01000021">
    <property type="protein sequence ID" value="HGZ11254.1"/>
    <property type="molecule type" value="Genomic_DNA"/>
</dbReference>
<protein>
    <submittedName>
        <fullName evidence="2">Glycosyltransferase</fullName>
    </submittedName>
</protein>